<comment type="function">
    <text evidence="10 12">Polymerizes chitin, a structural polymer of the cell wall and septum, by transferring the sugar moiety of UDP-GlcNAc to the non-reducing end of the growing chitin polymer.</text>
</comment>
<feature type="transmembrane region" description="Helical" evidence="12">
    <location>
        <begin position="512"/>
        <end position="531"/>
    </location>
</feature>
<dbReference type="STRING" id="50990.A0A4Y7PTF9"/>
<accession>A0A4Y7PTF9</accession>
<dbReference type="OrthoDB" id="26569at2759"/>
<dbReference type="GO" id="GO:0004100">
    <property type="term" value="F:chitin synthase activity"/>
    <property type="evidence" value="ECO:0007669"/>
    <property type="project" value="UniProtKB-UniRule"/>
</dbReference>
<organism evidence="15 16">
    <name type="scientific">Rickenella mellea</name>
    <dbReference type="NCBI Taxonomy" id="50990"/>
    <lineage>
        <taxon>Eukaryota</taxon>
        <taxon>Fungi</taxon>
        <taxon>Dikarya</taxon>
        <taxon>Basidiomycota</taxon>
        <taxon>Agaricomycotina</taxon>
        <taxon>Agaricomycetes</taxon>
        <taxon>Hymenochaetales</taxon>
        <taxon>Rickenellaceae</taxon>
        <taxon>Rickenella</taxon>
    </lineage>
</organism>
<feature type="domain" description="Chitin synthase N-terminal" evidence="14">
    <location>
        <begin position="59"/>
        <end position="118"/>
    </location>
</feature>
<evidence type="ECO:0000256" key="13">
    <source>
        <dbReference type="SAM" id="MobiDB-lite"/>
    </source>
</evidence>
<comment type="subcellular location">
    <subcellularLocation>
        <location evidence="1 12">Cell membrane</location>
        <topology evidence="1 12">Multi-pass membrane protein</topology>
    </subcellularLocation>
</comment>
<name>A0A4Y7PTF9_9AGAM</name>
<dbReference type="GO" id="GO:0005886">
    <property type="term" value="C:plasma membrane"/>
    <property type="evidence" value="ECO:0007669"/>
    <property type="project" value="UniProtKB-SubCell"/>
</dbReference>
<evidence type="ECO:0000256" key="11">
    <source>
        <dbReference type="ARBA" id="ARBA00048014"/>
    </source>
</evidence>
<gene>
    <name evidence="15" type="ORF">BD410DRAFT_793424</name>
</gene>
<keyword evidence="5 12" id="KW-0808">Transferase</keyword>
<evidence type="ECO:0000259" key="14">
    <source>
        <dbReference type="Pfam" id="PF08407"/>
    </source>
</evidence>
<dbReference type="PANTHER" id="PTHR22914">
    <property type="entry name" value="CHITIN SYNTHASE"/>
    <property type="match status" value="1"/>
</dbReference>
<evidence type="ECO:0000256" key="10">
    <source>
        <dbReference type="ARBA" id="ARBA00024009"/>
    </source>
</evidence>
<keyword evidence="7 12" id="KW-1133">Transmembrane helix</keyword>
<feature type="compositionally biased region" description="Basic and acidic residues" evidence="13">
    <location>
        <begin position="1"/>
        <end position="14"/>
    </location>
</feature>
<dbReference type="Pfam" id="PF01644">
    <property type="entry name" value="Chitin_synth_1"/>
    <property type="match status" value="1"/>
</dbReference>
<evidence type="ECO:0000256" key="12">
    <source>
        <dbReference type="RuleBase" id="RU366040"/>
    </source>
</evidence>
<feature type="transmembrane region" description="Helical" evidence="12">
    <location>
        <begin position="475"/>
        <end position="492"/>
    </location>
</feature>
<evidence type="ECO:0000256" key="8">
    <source>
        <dbReference type="ARBA" id="ARBA00023136"/>
    </source>
</evidence>
<keyword evidence="9 12" id="KW-0961">Cell wall biogenesis/degradation</keyword>
<dbReference type="InterPro" id="IPR013616">
    <property type="entry name" value="Chitin_synth_N"/>
</dbReference>
<comment type="catalytic activity">
    <reaction evidence="11 12">
        <text>[(1-&gt;4)-N-acetyl-beta-D-glucosaminyl](n) + UDP-N-acetyl-alpha-D-glucosamine = [(1-&gt;4)-N-acetyl-beta-D-glucosaminyl](n+1) + UDP + H(+)</text>
        <dbReference type="Rhea" id="RHEA:16637"/>
        <dbReference type="Rhea" id="RHEA-COMP:9593"/>
        <dbReference type="Rhea" id="RHEA-COMP:9595"/>
        <dbReference type="ChEBI" id="CHEBI:15378"/>
        <dbReference type="ChEBI" id="CHEBI:17029"/>
        <dbReference type="ChEBI" id="CHEBI:57705"/>
        <dbReference type="ChEBI" id="CHEBI:58223"/>
        <dbReference type="EC" id="2.4.1.16"/>
    </reaction>
</comment>
<sequence length="775" mass="87046">MSSSTEKGDVDVSKIRTPTGPYAQHARGTSDIEKGLEEAGNQPRVAAPVLRRYKPFRNANNLVIDVDVPSKLLGLCAKRSEREFTHMRYSAVTCDPNDFQSCGFTLRQVHYDPPRRTELFIVVTMSNEDDILFCQTMHGVMENISHLCGRNRSKTWGKDAWKKVVVCIVSDGGSELNLRTISVLTAMGAYQSGFAKRMVNNIPVAAHVYEYTTQISVSPSMTFEGAESGVVPVQIIFCVKDKPRGKINSHRWFFNAFVPILQPNICVLLDAGIRPGPTSIYHLWKSFDIVSGIGGTCGEVVVSKGIMGRNLLNPLVAAQDFEYRMSLILETPLESVFGYIRNLPSGFSAYRYIALQNDSNGNGPLVTYFNGEKILQSARDTSLITLNVQLEASRVLCWELAYKRGGQWILHYVKSAYAFIEVPRSIPELLLRHQRSQNSSFFAMIHIMARFTYIYRSSHSILRKFWIHIEMLYHAYTLVFNWFAIGNYYVVFKVLTDSLEDPSFHLAKFQTANIVLDYFYLGMLFVSFLLAMGKRPQSSRWGYTICFVGFGLITIYMLTAGILLAVKTAQNIQHGDSGPLRIRHLFSNLVFRNVVIPVIVTAGLNLLASILFFEPWHMVTSFVQYLLIVPSYISVLSVYAVANVHRLSLGDRTDDINKPDRKGIDQPVIVEKDVDEEYEDAIHMLQTDNPKGNLKGDVMADRDGDFRMKILLAWSLSNALLAAIVISVTGKAADKGVATTINGYISFVFFSLAGLTVFRFVGSTTYMLVRLFVGE</sequence>
<feature type="region of interest" description="Disordered" evidence="13">
    <location>
        <begin position="1"/>
        <end position="28"/>
    </location>
</feature>
<evidence type="ECO:0000256" key="6">
    <source>
        <dbReference type="ARBA" id="ARBA00022692"/>
    </source>
</evidence>
<dbReference type="GO" id="GO:0030428">
    <property type="term" value="C:cell septum"/>
    <property type="evidence" value="ECO:0007669"/>
    <property type="project" value="TreeGrafter"/>
</dbReference>
<dbReference type="AlphaFoldDB" id="A0A4Y7PTF9"/>
<keyword evidence="6 12" id="KW-0812">Transmembrane</keyword>
<dbReference type="EMBL" id="ML170209">
    <property type="protein sequence ID" value="TDL18368.1"/>
    <property type="molecule type" value="Genomic_DNA"/>
</dbReference>
<evidence type="ECO:0000256" key="7">
    <source>
        <dbReference type="ARBA" id="ARBA00022989"/>
    </source>
</evidence>
<dbReference type="InterPro" id="IPR004835">
    <property type="entry name" value="Chitin_synth"/>
</dbReference>
<evidence type="ECO:0000256" key="9">
    <source>
        <dbReference type="ARBA" id="ARBA00023316"/>
    </source>
</evidence>
<dbReference type="GO" id="GO:0071555">
    <property type="term" value="P:cell wall organization"/>
    <property type="evidence" value="ECO:0007669"/>
    <property type="project" value="UniProtKB-KW"/>
</dbReference>
<feature type="transmembrane region" description="Helical" evidence="12">
    <location>
        <begin position="625"/>
        <end position="642"/>
    </location>
</feature>
<feature type="transmembrane region" description="Helical" evidence="12">
    <location>
        <begin position="594"/>
        <end position="613"/>
    </location>
</feature>
<comment type="similarity">
    <text evidence="12">Belongs to the chitin synthase family.</text>
</comment>
<evidence type="ECO:0000313" key="16">
    <source>
        <dbReference type="Proteomes" id="UP000294933"/>
    </source>
</evidence>
<dbReference type="GO" id="GO:0006031">
    <property type="term" value="P:chitin biosynthetic process"/>
    <property type="evidence" value="ECO:0007669"/>
    <property type="project" value="UniProtKB-UniRule"/>
</dbReference>
<dbReference type="Proteomes" id="UP000294933">
    <property type="component" value="Unassembled WGS sequence"/>
</dbReference>
<evidence type="ECO:0000256" key="1">
    <source>
        <dbReference type="ARBA" id="ARBA00004651"/>
    </source>
</evidence>
<dbReference type="Pfam" id="PF08407">
    <property type="entry name" value="Chitin_synth_1N"/>
    <property type="match status" value="1"/>
</dbReference>
<evidence type="ECO:0000256" key="2">
    <source>
        <dbReference type="ARBA" id="ARBA00012543"/>
    </source>
</evidence>
<reference evidence="15 16" key="1">
    <citation type="submission" date="2018-06" db="EMBL/GenBank/DDBJ databases">
        <title>A transcriptomic atlas of mushroom development highlights an independent origin of complex multicellularity.</title>
        <authorList>
            <consortium name="DOE Joint Genome Institute"/>
            <person name="Krizsan K."/>
            <person name="Almasi E."/>
            <person name="Merenyi Z."/>
            <person name="Sahu N."/>
            <person name="Viragh M."/>
            <person name="Koszo T."/>
            <person name="Mondo S."/>
            <person name="Kiss B."/>
            <person name="Balint B."/>
            <person name="Kues U."/>
            <person name="Barry K."/>
            <person name="Hegedus J.C."/>
            <person name="Henrissat B."/>
            <person name="Johnson J."/>
            <person name="Lipzen A."/>
            <person name="Ohm R."/>
            <person name="Nagy I."/>
            <person name="Pangilinan J."/>
            <person name="Yan J."/>
            <person name="Xiong Y."/>
            <person name="Grigoriev I.V."/>
            <person name="Hibbett D.S."/>
            <person name="Nagy L.G."/>
        </authorList>
    </citation>
    <scope>NUCLEOTIDE SEQUENCE [LARGE SCALE GENOMIC DNA]</scope>
    <source>
        <strain evidence="15 16">SZMC22713</strain>
    </source>
</reference>
<proteinExistence type="inferred from homology"/>
<feature type="transmembrane region" description="Helical" evidence="12">
    <location>
        <begin position="711"/>
        <end position="729"/>
    </location>
</feature>
<keyword evidence="3 12" id="KW-1003">Cell membrane</keyword>
<feature type="transmembrane region" description="Helical" evidence="12">
    <location>
        <begin position="543"/>
        <end position="566"/>
    </location>
</feature>
<evidence type="ECO:0000313" key="15">
    <source>
        <dbReference type="EMBL" id="TDL18368.1"/>
    </source>
</evidence>
<evidence type="ECO:0000256" key="5">
    <source>
        <dbReference type="ARBA" id="ARBA00022679"/>
    </source>
</evidence>
<dbReference type="PANTHER" id="PTHR22914:SF9">
    <property type="entry name" value="CHITIN SYNTHASE 1"/>
    <property type="match status" value="1"/>
</dbReference>
<evidence type="ECO:0000256" key="3">
    <source>
        <dbReference type="ARBA" id="ARBA00022475"/>
    </source>
</evidence>
<keyword evidence="16" id="KW-1185">Reference proteome</keyword>
<keyword evidence="8 12" id="KW-0472">Membrane</keyword>
<dbReference type="VEuPathDB" id="FungiDB:BD410DRAFT_793424"/>
<evidence type="ECO:0000256" key="4">
    <source>
        <dbReference type="ARBA" id="ARBA00022676"/>
    </source>
</evidence>
<keyword evidence="4 12" id="KW-0328">Glycosyltransferase</keyword>
<dbReference type="EC" id="2.4.1.16" evidence="2 12"/>
<protein>
    <recommendedName>
        <fullName evidence="2 12">Chitin synthase</fullName>
        <ecNumber evidence="2 12">2.4.1.16</ecNumber>
    </recommendedName>
</protein>
<feature type="transmembrane region" description="Helical" evidence="12">
    <location>
        <begin position="741"/>
        <end position="761"/>
    </location>
</feature>